<evidence type="ECO:0000313" key="4">
    <source>
        <dbReference type="Proteomes" id="UP000824890"/>
    </source>
</evidence>
<proteinExistence type="predicted"/>
<keyword evidence="1" id="KW-0175">Coiled coil</keyword>
<evidence type="ECO:0000313" key="3">
    <source>
        <dbReference type="EMBL" id="KAH0853374.1"/>
    </source>
</evidence>
<accession>A0ABQ7XBP2</accession>
<feature type="region of interest" description="Disordered" evidence="2">
    <location>
        <begin position="165"/>
        <end position="194"/>
    </location>
</feature>
<comment type="caution">
    <text evidence="3">The sequence shown here is derived from an EMBL/GenBank/DDBJ whole genome shotgun (WGS) entry which is preliminary data.</text>
</comment>
<dbReference type="EMBL" id="JAGKQM010000786">
    <property type="protein sequence ID" value="KAH0853374.1"/>
    <property type="molecule type" value="Genomic_DNA"/>
</dbReference>
<keyword evidence="4" id="KW-1185">Reference proteome</keyword>
<dbReference type="Proteomes" id="UP000824890">
    <property type="component" value="Unassembled WGS sequence"/>
</dbReference>
<organism evidence="3 4">
    <name type="scientific">Brassica napus</name>
    <name type="common">Rape</name>
    <dbReference type="NCBI Taxonomy" id="3708"/>
    <lineage>
        <taxon>Eukaryota</taxon>
        <taxon>Viridiplantae</taxon>
        <taxon>Streptophyta</taxon>
        <taxon>Embryophyta</taxon>
        <taxon>Tracheophyta</taxon>
        <taxon>Spermatophyta</taxon>
        <taxon>Magnoliopsida</taxon>
        <taxon>eudicotyledons</taxon>
        <taxon>Gunneridae</taxon>
        <taxon>Pentapetalae</taxon>
        <taxon>rosids</taxon>
        <taxon>malvids</taxon>
        <taxon>Brassicales</taxon>
        <taxon>Brassicaceae</taxon>
        <taxon>Brassiceae</taxon>
        <taxon>Brassica</taxon>
    </lineage>
</organism>
<dbReference type="InterPro" id="IPR004252">
    <property type="entry name" value="Probable_transposase_24"/>
</dbReference>
<feature type="compositionally biased region" description="Basic and acidic residues" evidence="2">
    <location>
        <begin position="183"/>
        <end position="194"/>
    </location>
</feature>
<protein>
    <submittedName>
        <fullName evidence="3">Uncharacterized protein</fullName>
    </submittedName>
</protein>
<feature type="non-terminal residue" evidence="3">
    <location>
        <position position="363"/>
    </location>
</feature>
<gene>
    <name evidence="3" type="ORF">HID58_093256</name>
</gene>
<name>A0ABQ7XBP2_BRANA</name>
<evidence type="ECO:0000256" key="1">
    <source>
        <dbReference type="SAM" id="Coils"/>
    </source>
</evidence>
<reference evidence="3 4" key="1">
    <citation type="submission" date="2021-05" db="EMBL/GenBank/DDBJ databases">
        <title>Genome Assembly of Synthetic Allotetraploid Brassica napus Reveals Homoeologous Exchanges between Subgenomes.</title>
        <authorList>
            <person name="Davis J.T."/>
        </authorList>
    </citation>
    <scope>NUCLEOTIDE SEQUENCE [LARGE SCALE GENOMIC DNA]</scope>
    <source>
        <strain evidence="4">cv. Da-Ae</strain>
        <tissue evidence="3">Seedling</tissue>
    </source>
</reference>
<dbReference type="Pfam" id="PF03004">
    <property type="entry name" value="Transposase_24"/>
    <property type="match status" value="1"/>
</dbReference>
<feature type="region of interest" description="Disordered" evidence="2">
    <location>
        <begin position="1"/>
        <end position="31"/>
    </location>
</feature>
<sequence>SYADFLAGSFPSSSSAGLGSPAAQGTSVPQPQPASIIEDRLLNELLVAPGRELLPKLSQNGEPNTSCLLELPYPTYAHVPIEIQKMWLRSFAQDWNWDPDFTNDVRTAFNLQARKQYTSNVTEWKKKWRLKKDKPICLNQDVWDGFKAYWQLDATAHIAATNSVNRRSKRGGKGQAVHNGGAKTREEREIEMTAERGGVPPDWLELMRDMHTNKQTGEVQDPVARELLATLSKLKEDKEAQLQQSHQLSANDGSTASNMLSREEINQLVLENVPIKKGRRYGIGRTSEAISTSSSQLSVSSSSIVQYMERMKTELDEERSKRQAIEEQLRSVTAFISNLYPSSSLQLKPSRTLQPKARTIDVS</sequence>
<feature type="coiled-coil region" evidence="1">
    <location>
        <begin position="224"/>
        <end position="251"/>
    </location>
</feature>
<feature type="compositionally biased region" description="Low complexity" evidence="2">
    <location>
        <begin position="1"/>
        <end position="23"/>
    </location>
</feature>
<feature type="non-terminal residue" evidence="3">
    <location>
        <position position="1"/>
    </location>
</feature>
<evidence type="ECO:0000256" key="2">
    <source>
        <dbReference type="SAM" id="MobiDB-lite"/>
    </source>
</evidence>